<evidence type="ECO:0000313" key="3">
    <source>
        <dbReference type="Proteomes" id="UP001247620"/>
    </source>
</evidence>
<evidence type="ECO:0000313" key="2">
    <source>
        <dbReference type="EMBL" id="MDR6944087.1"/>
    </source>
</evidence>
<proteinExistence type="predicted"/>
<reference evidence="2 3" key="1">
    <citation type="submission" date="2023-07" db="EMBL/GenBank/DDBJ databases">
        <title>Sorghum-associated microbial communities from plants grown in Nebraska, USA.</title>
        <authorList>
            <person name="Schachtman D."/>
        </authorList>
    </citation>
    <scope>NUCLEOTIDE SEQUENCE [LARGE SCALE GENOMIC DNA]</scope>
    <source>
        <strain evidence="2 3">3262</strain>
    </source>
</reference>
<dbReference type="Proteomes" id="UP001247620">
    <property type="component" value="Unassembled WGS sequence"/>
</dbReference>
<dbReference type="Pfam" id="PF13472">
    <property type="entry name" value="Lipase_GDSL_2"/>
    <property type="match status" value="1"/>
</dbReference>
<organism evidence="2 3">
    <name type="scientific">Mucilaginibacter pocheonensis</name>
    <dbReference type="NCBI Taxonomy" id="398050"/>
    <lineage>
        <taxon>Bacteria</taxon>
        <taxon>Pseudomonadati</taxon>
        <taxon>Bacteroidota</taxon>
        <taxon>Sphingobacteriia</taxon>
        <taxon>Sphingobacteriales</taxon>
        <taxon>Sphingobacteriaceae</taxon>
        <taxon>Mucilaginibacter</taxon>
    </lineage>
</organism>
<dbReference type="EC" id="3.2.1.18" evidence="2"/>
<dbReference type="Gene3D" id="2.60.120.260">
    <property type="entry name" value="Galactose-binding domain-like"/>
    <property type="match status" value="1"/>
</dbReference>
<evidence type="ECO:0000259" key="1">
    <source>
        <dbReference type="Pfam" id="PF13472"/>
    </source>
</evidence>
<dbReference type="PANTHER" id="PTHR34407">
    <property type="entry name" value="EXPRESSED PROTEIN"/>
    <property type="match status" value="1"/>
</dbReference>
<keyword evidence="3" id="KW-1185">Reference proteome</keyword>
<dbReference type="GO" id="GO:0004308">
    <property type="term" value="F:exo-alpha-sialidase activity"/>
    <property type="evidence" value="ECO:0007669"/>
    <property type="project" value="UniProtKB-EC"/>
</dbReference>
<comment type="caution">
    <text evidence="2">The sequence shown here is derived from an EMBL/GenBank/DDBJ whole genome shotgun (WGS) entry which is preliminary data.</text>
</comment>
<sequence>MRYYFRNRLFITVIILLTWHVLINAQVKDHPKASLNNLPLSGFYEVRQGLSHFYQKLYKQKKVTVAFLGGSITYNPGWRPMVCDYLREQFPDVQFHFIAAGIPSLGSLPHAFRLQHDVLDSGKVDLLFLEAAVNDRVNRTDSLTQIRDLEGIVRHVRKSDPTTDIVVMEFADPYKNKDYDEEKEPVEVKNHELVAAHYQIPSINLAKEVHDKIANQEFSWEKDFKDLHPAAFGQQLYFENIKSLFNDCRKDYLSAHKKSITHLASPVDDHSFDNGIYVDVNKALYTSGWQLVADWIPLDSAGTRMGFVHVPVLMNTAADQELTLPFNGNAIGIAVISGPDAGIISWRVDENPENTIDLFTEWSSGLHLPWYLLLASALPPGDHVLHIKVLKDHNGKSKGSICRVVHFLINK</sequence>
<dbReference type="EMBL" id="JAVDUU010000004">
    <property type="protein sequence ID" value="MDR6944087.1"/>
    <property type="molecule type" value="Genomic_DNA"/>
</dbReference>
<name>A0ABU1TFF8_9SPHI</name>
<protein>
    <submittedName>
        <fullName evidence="2">Sialidase-1</fullName>
        <ecNumber evidence="2">3.2.1.18</ecNumber>
    </submittedName>
</protein>
<dbReference type="Gene3D" id="3.40.50.1110">
    <property type="entry name" value="SGNH hydrolase"/>
    <property type="match status" value="1"/>
</dbReference>
<keyword evidence="2" id="KW-0326">Glycosidase</keyword>
<gene>
    <name evidence="2" type="ORF">J2W55_003947</name>
</gene>
<feature type="domain" description="SGNH hydrolase-type esterase" evidence="1">
    <location>
        <begin position="67"/>
        <end position="236"/>
    </location>
</feature>
<dbReference type="SUPFAM" id="SSF52266">
    <property type="entry name" value="SGNH hydrolase"/>
    <property type="match status" value="1"/>
</dbReference>
<dbReference type="CDD" id="cd00229">
    <property type="entry name" value="SGNH_hydrolase"/>
    <property type="match status" value="1"/>
</dbReference>
<dbReference type="PANTHER" id="PTHR34407:SF1">
    <property type="entry name" value="SGNH HYDROLASE-TYPE ESTERASE DOMAIN-CONTAINING PROTEIN"/>
    <property type="match status" value="1"/>
</dbReference>
<dbReference type="RefSeq" id="WP_310099520.1">
    <property type="nucleotide sequence ID" value="NZ_JAVDUU010000004.1"/>
</dbReference>
<dbReference type="InterPro" id="IPR036514">
    <property type="entry name" value="SGNH_hydro_sf"/>
</dbReference>
<keyword evidence="2" id="KW-0378">Hydrolase</keyword>
<accession>A0ABU1TFF8</accession>
<dbReference type="InterPro" id="IPR013830">
    <property type="entry name" value="SGNH_hydro"/>
</dbReference>